<keyword evidence="3" id="KW-1185">Reference proteome</keyword>
<dbReference type="AlphaFoldDB" id="A0A067MET1"/>
<evidence type="ECO:0000256" key="1">
    <source>
        <dbReference type="SAM" id="SignalP"/>
    </source>
</evidence>
<feature type="signal peptide" evidence="1">
    <location>
        <begin position="1"/>
        <end position="23"/>
    </location>
</feature>
<proteinExistence type="predicted"/>
<dbReference type="OrthoDB" id="3223416at2759"/>
<name>A0A067MET1_BOTB1</name>
<dbReference type="EMBL" id="KL198045">
    <property type="protein sequence ID" value="KDQ13225.1"/>
    <property type="molecule type" value="Genomic_DNA"/>
</dbReference>
<evidence type="ECO:0000313" key="2">
    <source>
        <dbReference type="EMBL" id="KDQ13225.1"/>
    </source>
</evidence>
<evidence type="ECO:0000313" key="3">
    <source>
        <dbReference type="Proteomes" id="UP000027195"/>
    </source>
</evidence>
<reference evidence="3" key="1">
    <citation type="journal article" date="2014" name="Proc. Natl. Acad. Sci. U.S.A.">
        <title>Extensive sampling of basidiomycete genomes demonstrates inadequacy of the white-rot/brown-rot paradigm for wood decay fungi.</title>
        <authorList>
            <person name="Riley R."/>
            <person name="Salamov A.A."/>
            <person name="Brown D.W."/>
            <person name="Nagy L.G."/>
            <person name="Floudas D."/>
            <person name="Held B.W."/>
            <person name="Levasseur A."/>
            <person name="Lombard V."/>
            <person name="Morin E."/>
            <person name="Otillar R."/>
            <person name="Lindquist E.A."/>
            <person name="Sun H."/>
            <person name="LaButti K.M."/>
            <person name="Schmutz J."/>
            <person name="Jabbour D."/>
            <person name="Luo H."/>
            <person name="Baker S.E."/>
            <person name="Pisabarro A.G."/>
            <person name="Walton J.D."/>
            <person name="Blanchette R.A."/>
            <person name="Henrissat B."/>
            <person name="Martin F."/>
            <person name="Cullen D."/>
            <person name="Hibbett D.S."/>
            <person name="Grigoriev I.V."/>
        </authorList>
    </citation>
    <scope>NUCLEOTIDE SEQUENCE [LARGE SCALE GENOMIC DNA]</scope>
    <source>
        <strain evidence="3">FD-172 SS1</strain>
    </source>
</reference>
<dbReference type="InParanoid" id="A0A067MET1"/>
<protein>
    <submittedName>
        <fullName evidence="2">Uncharacterized protein</fullName>
    </submittedName>
</protein>
<feature type="chain" id="PRO_5001641331" evidence="1">
    <location>
        <begin position="24"/>
        <end position="193"/>
    </location>
</feature>
<dbReference type="HOGENOM" id="CLU_062260_1_0_1"/>
<sequence length="193" mass="19966">MVKFPLQNLLGLTSIASFTAVATTPPSANKTLEITAIAAKDGVSVFECWALEPGFLQSAQPGTVGAEILQLGNLANASYSVIPPRFNAGAHNAPNIQCVSTQPISTMILFFFTLTRYVAFLSGLARVTLPTTNATADISGGAKGLIIATDVASVSNGGHITEYPSDESTIALQIPTLDGNVPGHTVVHGGPCR</sequence>
<gene>
    <name evidence="2" type="ORF">BOTBODRAFT_33831</name>
</gene>
<dbReference type="Proteomes" id="UP000027195">
    <property type="component" value="Unassembled WGS sequence"/>
</dbReference>
<keyword evidence="1" id="KW-0732">Signal</keyword>
<organism evidence="2 3">
    <name type="scientific">Botryobasidium botryosum (strain FD-172 SS1)</name>
    <dbReference type="NCBI Taxonomy" id="930990"/>
    <lineage>
        <taxon>Eukaryota</taxon>
        <taxon>Fungi</taxon>
        <taxon>Dikarya</taxon>
        <taxon>Basidiomycota</taxon>
        <taxon>Agaricomycotina</taxon>
        <taxon>Agaricomycetes</taxon>
        <taxon>Cantharellales</taxon>
        <taxon>Botryobasidiaceae</taxon>
        <taxon>Botryobasidium</taxon>
    </lineage>
</organism>
<accession>A0A067MET1</accession>